<keyword evidence="5 8" id="KW-0812">Transmembrane</keyword>
<accession>A0A842JL08</accession>
<dbReference type="EMBL" id="JACMSE010000013">
    <property type="protein sequence ID" value="MBC2890395.1"/>
    <property type="molecule type" value="Genomic_DNA"/>
</dbReference>
<evidence type="ECO:0000256" key="3">
    <source>
        <dbReference type="ARBA" id="ARBA00022448"/>
    </source>
</evidence>
<dbReference type="FunFam" id="1.10.3470.10:FF:000001">
    <property type="entry name" value="Vitamin B12 ABC transporter permease BtuC"/>
    <property type="match status" value="1"/>
</dbReference>
<proteinExistence type="inferred from homology"/>
<dbReference type="GO" id="GO:0033214">
    <property type="term" value="P:siderophore-iron import into cell"/>
    <property type="evidence" value="ECO:0007669"/>
    <property type="project" value="TreeGrafter"/>
</dbReference>
<sequence>MAGLVVALVALAAVSLTVGTYDVSLPEMGRVLWDWLTGSSTAHDKATVVLLTIRAPRILLAALVGAALAASGAAYQGMFRNPMVSPDILGVSNGAAVGAALALLLGLPSLVVHGLSFVCGLGAVLLVMAVARAVGKGGNTLTVMILAGVVMSSTFSALLSLVKYVADPDDALPQITYWLMGSFARSGNDVNVLVLAAILVVGGGALLLMRWRINALSFGEEEARTLGVDVKRTRTVVVLAATLLTSATVCLCGTIGWVGLIIPHIVRLVVGPNYRALLPVSLLGGACFMLLVDDVARIIVPGELPVGVLTALIGAPLFIYMLVKGRKEWL</sequence>
<feature type="transmembrane region" description="Helical" evidence="8">
    <location>
        <begin position="88"/>
        <end position="107"/>
    </location>
</feature>
<dbReference type="Gene3D" id="1.10.3470.10">
    <property type="entry name" value="ABC transporter involved in vitamin B12 uptake, BtuC"/>
    <property type="match status" value="1"/>
</dbReference>
<keyword evidence="10" id="KW-1185">Reference proteome</keyword>
<dbReference type="InterPro" id="IPR037294">
    <property type="entry name" value="ABC_BtuC-like"/>
</dbReference>
<dbReference type="Proteomes" id="UP000587396">
    <property type="component" value="Unassembled WGS sequence"/>
</dbReference>
<feature type="transmembrane region" description="Helical" evidence="8">
    <location>
        <begin position="274"/>
        <end position="292"/>
    </location>
</feature>
<dbReference type="GO" id="GO:0022857">
    <property type="term" value="F:transmembrane transporter activity"/>
    <property type="evidence" value="ECO:0007669"/>
    <property type="project" value="InterPro"/>
</dbReference>
<feature type="transmembrane region" description="Helical" evidence="8">
    <location>
        <begin position="141"/>
        <end position="162"/>
    </location>
</feature>
<evidence type="ECO:0000256" key="5">
    <source>
        <dbReference type="ARBA" id="ARBA00022692"/>
    </source>
</evidence>
<organism evidence="9 10">
    <name type="scientific">Gordonibacter massiliensis</name>
    <name type="common">ex Traore et al. 2017</name>
    <dbReference type="NCBI Taxonomy" id="1841863"/>
    <lineage>
        <taxon>Bacteria</taxon>
        <taxon>Bacillati</taxon>
        <taxon>Actinomycetota</taxon>
        <taxon>Coriobacteriia</taxon>
        <taxon>Eggerthellales</taxon>
        <taxon>Eggerthellaceae</taxon>
        <taxon>Gordonibacter</taxon>
    </lineage>
</organism>
<protein>
    <submittedName>
        <fullName evidence="9">Iron ABC transporter permease</fullName>
    </submittedName>
</protein>
<dbReference type="GO" id="GO:0005886">
    <property type="term" value="C:plasma membrane"/>
    <property type="evidence" value="ECO:0007669"/>
    <property type="project" value="UniProtKB-SubCell"/>
</dbReference>
<comment type="subcellular location">
    <subcellularLocation>
        <location evidence="1">Cell membrane</location>
        <topology evidence="1">Multi-pass membrane protein</topology>
    </subcellularLocation>
</comment>
<evidence type="ECO:0000313" key="9">
    <source>
        <dbReference type="EMBL" id="MBC2890395.1"/>
    </source>
</evidence>
<dbReference type="Pfam" id="PF01032">
    <property type="entry name" value="FecCD"/>
    <property type="match status" value="1"/>
</dbReference>
<comment type="caution">
    <text evidence="9">The sequence shown here is derived from an EMBL/GenBank/DDBJ whole genome shotgun (WGS) entry which is preliminary data.</text>
</comment>
<dbReference type="SUPFAM" id="SSF81345">
    <property type="entry name" value="ABC transporter involved in vitamin B12 uptake, BtuC"/>
    <property type="match status" value="1"/>
</dbReference>
<dbReference type="AlphaFoldDB" id="A0A842JL08"/>
<feature type="transmembrane region" description="Helical" evidence="8">
    <location>
        <begin position="304"/>
        <end position="323"/>
    </location>
</feature>
<evidence type="ECO:0000256" key="6">
    <source>
        <dbReference type="ARBA" id="ARBA00022989"/>
    </source>
</evidence>
<feature type="transmembrane region" description="Helical" evidence="8">
    <location>
        <begin position="236"/>
        <end position="262"/>
    </location>
</feature>
<keyword evidence="7 8" id="KW-0472">Membrane</keyword>
<comment type="similarity">
    <text evidence="2">Belongs to the binding-protein-dependent transport system permease family. FecCD subfamily.</text>
</comment>
<evidence type="ECO:0000256" key="4">
    <source>
        <dbReference type="ARBA" id="ARBA00022475"/>
    </source>
</evidence>
<feature type="transmembrane region" description="Helical" evidence="8">
    <location>
        <begin position="113"/>
        <end position="134"/>
    </location>
</feature>
<feature type="transmembrane region" description="Helical" evidence="8">
    <location>
        <begin position="190"/>
        <end position="209"/>
    </location>
</feature>
<keyword evidence="3" id="KW-0813">Transport</keyword>
<dbReference type="InterPro" id="IPR000522">
    <property type="entry name" value="ABC_transptr_permease_BtuC"/>
</dbReference>
<evidence type="ECO:0000256" key="8">
    <source>
        <dbReference type="SAM" id="Phobius"/>
    </source>
</evidence>
<dbReference type="CDD" id="cd06550">
    <property type="entry name" value="TM_ABC_iron-siderophores_like"/>
    <property type="match status" value="1"/>
</dbReference>
<dbReference type="PANTHER" id="PTHR30472:SF70">
    <property type="entry name" value="MOLYBDATE IMPORT SYSTEM PERMEASE PROTEIN MOLB"/>
    <property type="match status" value="1"/>
</dbReference>
<reference evidence="9 10" key="1">
    <citation type="submission" date="2020-08" db="EMBL/GenBank/DDBJ databases">
        <authorList>
            <person name="Liu C."/>
            <person name="Sun Q."/>
        </authorList>
    </citation>
    <scope>NUCLEOTIDE SEQUENCE [LARGE SCALE GENOMIC DNA]</scope>
    <source>
        <strain evidence="9 10">N22</strain>
    </source>
</reference>
<gene>
    <name evidence="9" type="ORF">H7313_13740</name>
</gene>
<feature type="transmembrane region" description="Helical" evidence="8">
    <location>
        <begin position="58"/>
        <end position="76"/>
    </location>
</feature>
<keyword evidence="4" id="KW-1003">Cell membrane</keyword>
<evidence type="ECO:0000313" key="10">
    <source>
        <dbReference type="Proteomes" id="UP000587396"/>
    </source>
</evidence>
<evidence type="ECO:0000256" key="2">
    <source>
        <dbReference type="ARBA" id="ARBA00007935"/>
    </source>
</evidence>
<dbReference type="PANTHER" id="PTHR30472">
    <property type="entry name" value="FERRIC ENTEROBACTIN TRANSPORT SYSTEM PERMEASE PROTEIN"/>
    <property type="match status" value="1"/>
</dbReference>
<keyword evidence="6 8" id="KW-1133">Transmembrane helix</keyword>
<name>A0A842JL08_9ACTN</name>
<evidence type="ECO:0000256" key="7">
    <source>
        <dbReference type="ARBA" id="ARBA00023136"/>
    </source>
</evidence>
<evidence type="ECO:0000256" key="1">
    <source>
        <dbReference type="ARBA" id="ARBA00004651"/>
    </source>
</evidence>